<evidence type="ECO:0000256" key="7">
    <source>
        <dbReference type="ARBA" id="ARBA00022833"/>
    </source>
</evidence>
<dbReference type="PROSITE" id="PS51642">
    <property type="entry name" value="HEMOPEXIN_2"/>
    <property type="match status" value="3"/>
</dbReference>
<keyword evidence="3" id="KW-0645">Protease</keyword>
<evidence type="ECO:0000256" key="2">
    <source>
        <dbReference type="ARBA" id="ARBA00010370"/>
    </source>
</evidence>
<dbReference type="PANTHER" id="PTHR10201">
    <property type="entry name" value="MATRIX METALLOPROTEINASE"/>
    <property type="match status" value="1"/>
</dbReference>
<dbReference type="Proteomes" id="UP000694865">
    <property type="component" value="Unplaced"/>
</dbReference>
<dbReference type="Pfam" id="PF00413">
    <property type="entry name" value="Peptidase_M10"/>
    <property type="match status" value="1"/>
</dbReference>
<feature type="domain" description="Peptidase metallopeptidase" evidence="12">
    <location>
        <begin position="90"/>
        <end position="246"/>
    </location>
</feature>
<dbReference type="InterPro" id="IPR036375">
    <property type="entry name" value="Hemopexin-like_dom_sf"/>
</dbReference>
<name>A0ABM0MZW6_SACKO</name>
<dbReference type="CDD" id="cd00094">
    <property type="entry name" value="HX"/>
    <property type="match status" value="1"/>
</dbReference>
<comment type="similarity">
    <text evidence="2">Belongs to the peptidase M10A family.</text>
</comment>
<keyword evidence="11" id="KW-0732">Signal</keyword>
<organism evidence="13 14">
    <name type="scientific">Saccoglossus kowalevskii</name>
    <name type="common">Acorn worm</name>
    <dbReference type="NCBI Taxonomy" id="10224"/>
    <lineage>
        <taxon>Eukaryota</taxon>
        <taxon>Metazoa</taxon>
        <taxon>Hemichordata</taxon>
        <taxon>Enteropneusta</taxon>
        <taxon>Harrimaniidae</taxon>
        <taxon>Saccoglossus</taxon>
    </lineage>
</organism>
<evidence type="ECO:0000256" key="6">
    <source>
        <dbReference type="ARBA" id="ARBA00022801"/>
    </source>
</evidence>
<dbReference type="PRINTS" id="PR00138">
    <property type="entry name" value="MATRIXIN"/>
</dbReference>
<evidence type="ECO:0000256" key="4">
    <source>
        <dbReference type="ARBA" id="ARBA00022723"/>
    </source>
</evidence>
<dbReference type="InterPro" id="IPR006026">
    <property type="entry name" value="Peptidase_Metallo"/>
</dbReference>
<evidence type="ECO:0000313" key="14">
    <source>
        <dbReference type="RefSeq" id="XP_006825557.1"/>
    </source>
</evidence>
<dbReference type="RefSeq" id="XP_006825557.1">
    <property type="nucleotide sequence ID" value="XM_006825494.1"/>
</dbReference>
<proteinExistence type="inferred from homology"/>
<dbReference type="SUPFAM" id="SSF50923">
    <property type="entry name" value="Hemopexin-like domain"/>
    <property type="match status" value="1"/>
</dbReference>
<dbReference type="InterPro" id="IPR024079">
    <property type="entry name" value="MetalloPept_cat_dom_sf"/>
</dbReference>
<dbReference type="Gene3D" id="2.110.10.10">
    <property type="entry name" value="Hemopexin-like domain"/>
    <property type="match status" value="1"/>
</dbReference>
<dbReference type="InterPro" id="IPR033739">
    <property type="entry name" value="M10A_MMP"/>
</dbReference>
<dbReference type="CDD" id="cd04278">
    <property type="entry name" value="ZnMc_MMP"/>
    <property type="match status" value="1"/>
</dbReference>
<dbReference type="SMART" id="SM00120">
    <property type="entry name" value="HX"/>
    <property type="match status" value="4"/>
</dbReference>
<evidence type="ECO:0000256" key="5">
    <source>
        <dbReference type="ARBA" id="ARBA00022737"/>
    </source>
</evidence>
<dbReference type="GeneID" id="102807864"/>
<feature type="chain" id="PRO_5046491385" evidence="11">
    <location>
        <begin position="23"/>
        <end position="646"/>
    </location>
</feature>
<dbReference type="InterPro" id="IPR018487">
    <property type="entry name" value="Hemopexin-like_repeat"/>
</dbReference>
<keyword evidence="5" id="KW-0677">Repeat</keyword>
<accession>A0ABM0MZW6</accession>
<dbReference type="Gene3D" id="3.40.390.10">
    <property type="entry name" value="Collagenase (Catalytic Domain)"/>
    <property type="match status" value="1"/>
</dbReference>
<keyword evidence="8" id="KW-0482">Metalloprotease</keyword>
<evidence type="ECO:0000256" key="1">
    <source>
        <dbReference type="ARBA" id="ARBA00001947"/>
    </source>
</evidence>
<dbReference type="SUPFAM" id="SSF55486">
    <property type="entry name" value="Metalloproteases ('zincins'), catalytic domain"/>
    <property type="match status" value="1"/>
</dbReference>
<evidence type="ECO:0000256" key="10">
    <source>
        <dbReference type="PROSITE-ProRule" id="PRU01011"/>
    </source>
</evidence>
<keyword evidence="4" id="KW-0479">Metal-binding</keyword>
<keyword evidence="9" id="KW-0865">Zymogen</keyword>
<keyword evidence="13" id="KW-1185">Reference proteome</keyword>
<keyword evidence="7" id="KW-0862">Zinc</keyword>
<evidence type="ECO:0000313" key="13">
    <source>
        <dbReference type="Proteomes" id="UP000694865"/>
    </source>
</evidence>
<evidence type="ECO:0000256" key="9">
    <source>
        <dbReference type="ARBA" id="ARBA00023145"/>
    </source>
</evidence>
<feature type="repeat" description="Hemopexin" evidence="10">
    <location>
        <begin position="397"/>
        <end position="443"/>
    </location>
</feature>
<dbReference type="InterPro" id="IPR000585">
    <property type="entry name" value="Hemopexin-like_dom"/>
</dbReference>
<dbReference type="InterPro" id="IPR021190">
    <property type="entry name" value="Pept_M10A"/>
</dbReference>
<dbReference type="Pfam" id="PF00045">
    <property type="entry name" value="Hemopexin"/>
    <property type="match status" value="2"/>
</dbReference>
<evidence type="ECO:0000256" key="8">
    <source>
        <dbReference type="ARBA" id="ARBA00023049"/>
    </source>
</evidence>
<evidence type="ECO:0000259" key="12">
    <source>
        <dbReference type="SMART" id="SM00235"/>
    </source>
</evidence>
<reference evidence="14" key="1">
    <citation type="submission" date="2025-08" db="UniProtKB">
        <authorList>
            <consortium name="RefSeq"/>
        </authorList>
    </citation>
    <scope>IDENTIFICATION</scope>
    <source>
        <tissue evidence="14">Testes</tissue>
    </source>
</reference>
<keyword evidence="6" id="KW-0378">Hydrolase</keyword>
<dbReference type="SMART" id="SM00235">
    <property type="entry name" value="ZnMc"/>
    <property type="match status" value="1"/>
</dbReference>
<feature type="signal peptide" evidence="11">
    <location>
        <begin position="1"/>
        <end position="22"/>
    </location>
</feature>
<feature type="repeat" description="Hemopexin" evidence="10">
    <location>
        <begin position="302"/>
        <end position="348"/>
    </location>
</feature>
<feature type="repeat" description="Hemopexin" evidence="10">
    <location>
        <begin position="255"/>
        <end position="301"/>
    </location>
</feature>
<evidence type="ECO:0000256" key="3">
    <source>
        <dbReference type="ARBA" id="ARBA00022670"/>
    </source>
</evidence>
<evidence type="ECO:0000256" key="11">
    <source>
        <dbReference type="SAM" id="SignalP"/>
    </source>
</evidence>
<protein>
    <submittedName>
        <fullName evidence="14">Matrix metalloproteinase-14-like</fullName>
    </submittedName>
</protein>
<dbReference type="PANTHER" id="PTHR10201:SF294">
    <property type="entry name" value="MATRIX METALLOPROTEINASE 16"/>
    <property type="match status" value="1"/>
</dbReference>
<comment type="cofactor">
    <cofactor evidence="1">
        <name>Zn(2+)</name>
        <dbReference type="ChEBI" id="CHEBI:29105"/>
    </cofactor>
</comment>
<gene>
    <name evidence="14" type="primary">LOC102807864</name>
</gene>
<sequence>MGSGGTIIFSVLSLWMVVTTYAIEAESSLKLHGHGSEVVQLAGESNPLRDAIRHFQRHQRLDDIDANNRKTALRCGVEEEDNRFRRYSVSGKKWVNNEVKFRFINYYSGIGVEEQRRAIYRAFLRWSNYTPLSFVEVNDNTADIAISFASGSHGDNRPFDGPGGVLGHAYPPPHGQVHFDADDKFSIFPKKGISFDTVAAHEIGHSLGMRHSKDEGALMHPFYIAYDPDFVLATDDIKGIHSLYGFPPIAPDICTVKFDAIFTDAAGDTYLISGAHIWVVGRHSGVKKGYPKRLTSQYPGIPDGVSTAFASPKTEKIYFFKDRYMWRYTNNELDLGYPKSTHEMGLPKNPDSAFIRHISDDEIYITKGWKYYIWDEDIERVLPGPSEYLFEILPGLPFDLDDAFSIGKFTYFVKGSKYWRFRDTSKTPDKRYGRSFSRDWLRYNGQLDKVQSPCLSKPLRNITFASADSSTNPYPIVMDDPQKSIFSCMVAMFLKFQFIVYLFTLLCGKSIRPNSHVTTTTPYQDGRLIAENNTQVYNVASDSFSVPKLSTLLTEIATTYGARISCSGDTVRSTNKESSKYARELRSRRRDAVMSSSNNYLLNKLPHMLQIMSNMIVVIAPIVMKTHRRMEYFAAVTFITNANHLP</sequence>
<dbReference type="InterPro" id="IPR001818">
    <property type="entry name" value="Pept_M10_metallopeptidase"/>
</dbReference>